<keyword evidence="1" id="KW-0472">Membrane</keyword>
<protein>
    <recommendedName>
        <fullName evidence="4">MotA/TolQ/ExbB proton channel domain-containing protein</fullName>
    </recommendedName>
</protein>
<dbReference type="OrthoDB" id="8449317at2"/>
<sequence length="82" mass="8533">MRSFEKHLPLFLLKHASSGMAGGGVLGLGLLILDIASLRTLMGQSDGGMIAILLLFVGLMATFGAVAMAIGIMTMNGVIERD</sequence>
<keyword evidence="1" id="KW-0812">Transmembrane</keyword>
<organism evidence="2 3">
    <name type="scientific">Skermanella stibiiresistens SB22</name>
    <dbReference type="NCBI Taxonomy" id="1385369"/>
    <lineage>
        <taxon>Bacteria</taxon>
        <taxon>Pseudomonadati</taxon>
        <taxon>Pseudomonadota</taxon>
        <taxon>Alphaproteobacteria</taxon>
        <taxon>Rhodospirillales</taxon>
        <taxon>Azospirillaceae</taxon>
        <taxon>Skermanella</taxon>
    </lineage>
</organism>
<evidence type="ECO:0000313" key="2">
    <source>
        <dbReference type="EMBL" id="EWY39833.1"/>
    </source>
</evidence>
<dbReference type="EMBL" id="AVFL01000010">
    <property type="protein sequence ID" value="EWY39833.1"/>
    <property type="molecule type" value="Genomic_DNA"/>
</dbReference>
<evidence type="ECO:0000256" key="1">
    <source>
        <dbReference type="SAM" id="Phobius"/>
    </source>
</evidence>
<feature type="transmembrane region" description="Helical" evidence="1">
    <location>
        <begin position="20"/>
        <end position="38"/>
    </location>
</feature>
<feature type="transmembrane region" description="Helical" evidence="1">
    <location>
        <begin position="50"/>
        <end position="73"/>
    </location>
</feature>
<accession>W9H7Q8</accession>
<keyword evidence="3" id="KW-1185">Reference proteome</keyword>
<dbReference type="Proteomes" id="UP000019486">
    <property type="component" value="Unassembled WGS sequence"/>
</dbReference>
<name>W9H7Q8_9PROT</name>
<comment type="caution">
    <text evidence="2">The sequence shown here is derived from an EMBL/GenBank/DDBJ whole genome shotgun (WGS) entry which is preliminary data.</text>
</comment>
<evidence type="ECO:0000313" key="3">
    <source>
        <dbReference type="Proteomes" id="UP000019486"/>
    </source>
</evidence>
<gene>
    <name evidence="2" type="ORF">N825_04835</name>
</gene>
<keyword evidence="1" id="KW-1133">Transmembrane helix</keyword>
<dbReference type="RefSeq" id="WP_037453783.1">
    <property type="nucleotide sequence ID" value="NZ_AVFL01000010.1"/>
</dbReference>
<evidence type="ECO:0008006" key="4">
    <source>
        <dbReference type="Google" id="ProtNLM"/>
    </source>
</evidence>
<reference evidence="2 3" key="1">
    <citation type="submission" date="2013-08" db="EMBL/GenBank/DDBJ databases">
        <title>The genome sequence of Skermanella stibiiresistens.</title>
        <authorList>
            <person name="Zhu W."/>
            <person name="Wang G."/>
        </authorList>
    </citation>
    <scope>NUCLEOTIDE SEQUENCE [LARGE SCALE GENOMIC DNA]</scope>
    <source>
        <strain evidence="2 3">SB22</strain>
    </source>
</reference>
<proteinExistence type="predicted"/>
<dbReference type="AlphaFoldDB" id="W9H7Q8"/>